<dbReference type="Gene3D" id="3.20.20.80">
    <property type="entry name" value="Glycosidases"/>
    <property type="match status" value="1"/>
</dbReference>
<evidence type="ECO:0000256" key="1">
    <source>
        <dbReference type="ARBA" id="ARBA00022729"/>
    </source>
</evidence>
<keyword evidence="1" id="KW-0732">Signal</keyword>
<dbReference type="EMBL" id="CP022743">
    <property type="protein sequence ID" value="ASU36822.1"/>
    <property type="molecule type" value="Genomic_DNA"/>
</dbReference>
<organism evidence="4 5">
    <name type="scientific">Mucilaginibacter xinganensis</name>
    <dbReference type="NCBI Taxonomy" id="1234841"/>
    <lineage>
        <taxon>Bacteria</taxon>
        <taxon>Pseudomonadati</taxon>
        <taxon>Bacteroidota</taxon>
        <taxon>Sphingobacteriia</taxon>
        <taxon>Sphingobacteriales</taxon>
        <taxon>Sphingobacteriaceae</taxon>
        <taxon>Mucilaginibacter</taxon>
    </lineage>
</organism>
<keyword evidence="4" id="KW-0378">Hydrolase</keyword>
<dbReference type="Gene3D" id="2.60.40.10">
    <property type="entry name" value="Immunoglobulins"/>
    <property type="match status" value="1"/>
</dbReference>
<dbReference type="InterPro" id="IPR017853">
    <property type="entry name" value="GH"/>
</dbReference>
<sequence length="536" mass="61669">MCIYRQVLFLIFTLIIVKEATAQPILNIDSVHNSDTVVKDMLAPKREFRGVWIATVGNIDWPSKPGLSTADQKRELIDLLNIHQQQGINAVMFQIRPAADAFYAKSREPWSKWLTGKQGLAPSPAYDPLEFAINEAHKRGIELHAWFNPYRATNDGQFSLLSPSHITRIKPEWFFTYGGIKLFNPGIPEVRDYIVKVFLDVVDNYDIDGVHLDDYFYPYQIDGQHINDAEAFAAYGKGYDNIKDWRRHNVDTLIEMLSDSIQKHKPHVKFGISPFGIWANTYQNPEGSDTHGGSSYYELFADSRRWIKEGWVDYINPQLYWPIDNRSAAFNKLLDWWSNNTYGRHLYIGMAAYRINERKVSRFKNAGEMPDEIKYLRKNPRVQGSVYFSSKSLVNNPLGFADSLKQNYYHHPALPPVMLWLDSIPPNAPVNFTAATGVNCVELTWATPPLARDLEPVYGYVIYRFDGKEKVNLNDPAHILRIQYNNSTCFVDDSVKKGQTYLYVVTALDRLKNESEPSPTIAATPRWKDQRPETRK</sequence>
<dbReference type="SUPFAM" id="SSF49265">
    <property type="entry name" value="Fibronectin type III"/>
    <property type="match status" value="1"/>
</dbReference>
<dbReference type="InterPro" id="IPR058692">
    <property type="entry name" value="Fn3_SaeA_2nd"/>
</dbReference>
<dbReference type="PANTHER" id="PTHR43405:SF1">
    <property type="entry name" value="GLYCOSYL HYDROLASE DIGH"/>
    <property type="match status" value="1"/>
</dbReference>
<evidence type="ECO:0000256" key="2">
    <source>
        <dbReference type="SAM" id="MobiDB-lite"/>
    </source>
</evidence>
<dbReference type="Pfam" id="PF02638">
    <property type="entry name" value="GHL10"/>
    <property type="match status" value="1"/>
</dbReference>
<dbReference type="InterPro" id="IPR003961">
    <property type="entry name" value="FN3_dom"/>
</dbReference>
<dbReference type="KEGG" id="muc:MuYL_4939"/>
<dbReference type="InterPro" id="IPR052177">
    <property type="entry name" value="Divisome_Glycosyl_Hydrolase"/>
</dbReference>
<evidence type="ECO:0000259" key="3">
    <source>
        <dbReference type="PROSITE" id="PS50853"/>
    </source>
</evidence>
<dbReference type="SUPFAM" id="SSF51445">
    <property type="entry name" value="(Trans)glycosidases"/>
    <property type="match status" value="1"/>
</dbReference>
<evidence type="ECO:0000313" key="4">
    <source>
        <dbReference type="EMBL" id="ASU36822.1"/>
    </source>
</evidence>
<keyword evidence="5" id="KW-1185">Reference proteome</keyword>
<dbReference type="AlphaFoldDB" id="A0A223P403"/>
<dbReference type="Proteomes" id="UP000215002">
    <property type="component" value="Chromosome"/>
</dbReference>
<dbReference type="InterPro" id="IPR036116">
    <property type="entry name" value="FN3_sf"/>
</dbReference>
<dbReference type="Pfam" id="PF25833">
    <property type="entry name" value="Fn3_SaeA_3rd"/>
    <property type="match status" value="1"/>
</dbReference>
<dbReference type="InterPro" id="IPR013783">
    <property type="entry name" value="Ig-like_fold"/>
</dbReference>
<evidence type="ECO:0000313" key="5">
    <source>
        <dbReference type="Proteomes" id="UP000215002"/>
    </source>
</evidence>
<accession>A0A223P403</accession>
<dbReference type="PANTHER" id="PTHR43405">
    <property type="entry name" value="GLYCOSYL HYDROLASE DIGH"/>
    <property type="match status" value="1"/>
</dbReference>
<feature type="domain" description="Fibronectin type-III" evidence="3">
    <location>
        <begin position="425"/>
        <end position="528"/>
    </location>
</feature>
<feature type="compositionally biased region" description="Basic and acidic residues" evidence="2">
    <location>
        <begin position="526"/>
        <end position="536"/>
    </location>
</feature>
<feature type="region of interest" description="Disordered" evidence="2">
    <location>
        <begin position="514"/>
        <end position="536"/>
    </location>
</feature>
<protein>
    <submittedName>
        <fullName evidence="4">Glycoside hydrolase</fullName>
    </submittedName>
</protein>
<dbReference type="RefSeq" id="WP_245845708.1">
    <property type="nucleotide sequence ID" value="NZ_CP022743.1"/>
</dbReference>
<proteinExistence type="predicted"/>
<gene>
    <name evidence="4" type="ORF">MuYL_4939</name>
</gene>
<reference evidence="4 5" key="1">
    <citation type="submission" date="2017-08" db="EMBL/GenBank/DDBJ databases">
        <title>Complete genome sequence of Mucilaginibacter sp. strain BJC16-A31.</title>
        <authorList>
            <consortium name="Henan University of Science and Technology"/>
            <person name="You X."/>
        </authorList>
    </citation>
    <scope>NUCLEOTIDE SEQUENCE [LARGE SCALE GENOMIC DNA]</scope>
    <source>
        <strain evidence="4 5">BJC16-A31</strain>
    </source>
</reference>
<dbReference type="PROSITE" id="PS50853">
    <property type="entry name" value="FN3"/>
    <property type="match status" value="1"/>
</dbReference>
<dbReference type="GO" id="GO:0016787">
    <property type="term" value="F:hydrolase activity"/>
    <property type="evidence" value="ECO:0007669"/>
    <property type="project" value="UniProtKB-KW"/>
</dbReference>
<name>A0A223P403_9SPHI</name>
<dbReference type="InterPro" id="IPR003790">
    <property type="entry name" value="GHL10"/>
</dbReference>